<name>C5BPJ0_TERTT</name>
<dbReference type="STRING" id="377629.TERTU_0805"/>
<evidence type="ECO:0000313" key="3">
    <source>
        <dbReference type="Proteomes" id="UP000009080"/>
    </source>
</evidence>
<reference evidence="2 3" key="1">
    <citation type="journal article" date="2009" name="PLoS ONE">
        <title>The complete genome of Teredinibacter turnerae T7901: an intracellular endosymbiont of marine wood-boring bivalves (shipworms).</title>
        <authorList>
            <person name="Yang J.C."/>
            <person name="Madupu R."/>
            <person name="Durkin A.S."/>
            <person name="Ekborg N.A."/>
            <person name="Pedamallu C.S."/>
            <person name="Hostetler J.B."/>
            <person name="Radune D."/>
            <person name="Toms B.S."/>
            <person name="Henrissat B."/>
            <person name="Coutinho P.M."/>
            <person name="Schwarz S."/>
            <person name="Field L."/>
            <person name="Trindade-Silva A.E."/>
            <person name="Soares C.A.G."/>
            <person name="Elshahawi S."/>
            <person name="Hanora A."/>
            <person name="Schmidt E.W."/>
            <person name="Haygood M.G."/>
            <person name="Posfai J."/>
            <person name="Benner J."/>
            <person name="Madinger C."/>
            <person name="Nove J."/>
            <person name="Anton B."/>
            <person name="Chaudhary K."/>
            <person name="Foster J."/>
            <person name="Holman A."/>
            <person name="Kumar S."/>
            <person name="Lessard P.A."/>
            <person name="Luyten Y.A."/>
            <person name="Slatko B."/>
            <person name="Wood N."/>
            <person name="Wu B."/>
            <person name="Teplitski M."/>
            <person name="Mougous J.D."/>
            <person name="Ward N."/>
            <person name="Eisen J.A."/>
            <person name="Badger J.H."/>
            <person name="Distel D.L."/>
        </authorList>
    </citation>
    <scope>NUCLEOTIDE SEQUENCE [LARGE SCALE GENOMIC DNA]</scope>
    <source>
        <strain evidence="3">ATCC 39867 / T7901</strain>
    </source>
</reference>
<dbReference type="AlphaFoldDB" id="C5BPJ0"/>
<feature type="chain" id="PRO_5002948794" evidence="1">
    <location>
        <begin position="19"/>
        <end position="297"/>
    </location>
</feature>
<dbReference type="RefSeq" id="WP_015817901.1">
    <property type="nucleotide sequence ID" value="NC_012997.1"/>
</dbReference>
<keyword evidence="3" id="KW-1185">Reference proteome</keyword>
<dbReference type="HOGENOM" id="CLU_936680_0_0_6"/>
<keyword evidence="1" id="KW-0732">Signal</keyword>
<feature type="signal peptide" evidence="1">
    <location>
        <begin position="1"/>
        <end position="18"/>
    </location>
</feature>
<organism evidence="2 3">
    <name type="scientific">Teredinibacter turnerae (strain ATCC 39867 / T7901)</name>
    <dbReference type="NCBI Taxonomy" id="377629"/>
    <lineage>
        <taxon>Bacteria</taxon>
        <taxon>Pseudomonadati</taxon>
        <taxon>Pseudomonadota</taxon>
        <taxon>Gammaproteobacteria</taxon>
        <taxon>Cellvibrionales</taxon>
        <taxon>Cellvibrionaceae</taxon>
        <taxon>Teredinibacter</taxon>
    </lineage>
</organism>
<protein>
    <submittedName>
        <fullName evidence="2">Lipoprotein</fullName>
    </submittedName>
</protein>
<dbReference type="EMBL" id="CP001614">
    <property type="protein sequence ID" value="ACR11790.1"/>
    <property type="molecule type" value="Genomic_DNA"/>
</dbReference>
<gene>
    <name evidence="2" type="ordered locus">TERTU_0805</name>
</gene>
<proteinExistence type="predicted"/>
<evidence type="ECO:0000313" key="2">
    <source>
        <dbReference type="EMBL" id="ACR11790.1"/>
    </source>
</evidence>
<sequence length="297" mass="31959">MMKFGCVSCVVLAMSLLAGCGGETDSLADHNGDGQQGYLPSSIPSLAPSPYQPDATYATFELYALASGDVSLQAQLSAKPLALAKADTDYIQLGDNGLQALWASVGESINQMDLSDDLFRDLADATGMSVQLLESLEDTLYFNSLINAKHTWYGSVLPYVDGEPYFVTTELSSGSYLDGSQVTLPRPFKLDELDDTYSRSADAITLSWNPIEAGLVVDVQAMVECLDGRSFTVGRHTEYDEGFVTFEAGVLDSEVLSGTCFATFIVVKRREGTLDTYLRGGVIAGNQVRLKATVSLE</sequence>
<evidence type="ECO:0000256" key="1">
    <source>
        <dbReference type="SAM" id="SignalP"/>
    </source>
</evidence>
<accession>C5BPJ0</accession>
<keyword evidence="2" id="KW-0449">Lipoprotein</keyword>
<dbReference type="KEGG" id="ttu:TERTU_0805"/>
<dbReference type="OrthoDB" id="7067290at2"/>
<dbReference type="Proteomes" id="UP000009080">
    <property type="component" value="Chromosome"/>
</dbReference>
<dbReference type="PROSITE" id="PS51257">
    <property type="entry name" value="PROKAR_LIPOPROTEIN"/>
    <property type="match status" value="1"/>
</dbReference>
<dbReference type="eggNOG" id="ENOG5031UTS">
    <property type="taxonomic scope" value="Bacteria"/>
</dbReference>